<name>A0A2M7XBG9_9BACT</name>
<keyword evidence="3 4" id="KW-0067">ATP-binding</keyword>
<dbReference type="Proteomes" id="UP000229385">
    <property type="component" value="Unassembled WGS sequence"/>
</dbReference>
<dbReference type="InterPro" id="IPR011761">
    <property type="entry name" value="ATP-grasp"/>
</dbReference>
<dbReference type="Pfam" id="PF08443">
    <property type="entry name" value="RimK"/>
    <property type="match status" value="1"/>
</dbReference>
<dbReference type="AlphaFoldDB" id="A0A2M7XBG9"/>
<dbReference type="Gene3D" id="3.30.470.20">
    <property type="entry name" value="ATP-grasp fold, B domain"/>
    <property type="match status" value="1"/>
</dbReference>
<dbReference type="GO" id="GO:0005524">
    <property type="term" value="F:ATP binding"/>
    <property type="evidence" value="ECO:0007669"/>
    <property type="project" value="UniProtKB-UniRule"/>
</dbReference>
<dbReference type="GO" id="GO:0046872">
    <property type="term" value="F:metal ion binding"/>
    <property type="evidence" value="ECO:0007669"/>
    <property type="project" value="UniProtKB-KW"/>
</dbReference>
<keyword evidence="1" id="KW-0479">Metal-binding</keyword>
<reference evidence="7" key="1">
    <citation type="submission" date="2017-09" db="EMBL/GenBank/DDBJ databases">
        <title>Depth-based differentiation of microbial function through sediment-hosted aquifers and enrichment of novel symbionts in the deep terrestrial subsurface.</title>
        <authorList>
            <person name="Probst A.J."/>
            <person name="Ladd B."/>
            <person name="Jarett J.K."/>
            <person name="Geller-Mcgrath D.E."/>
            <person name="Sieber C.M.K."/>
            <person name="Emerson J.B."/>
            <person name="Anantharaman K."/>
            <person name="Thomas B.C."/>
            <person name="Malmstrom R."/>
            <person name="Stieglmeier M."/>
            <person name="Klingl A."/>
            <person name="Woyke T."/>
            <person name="Ryan C.M."/>
            <person name="Banfield J.F."/>
        </authorList>
    </citation>
    <scope>NUCLEOTIDE SEQUENCE [LARGE SCALE GENOMIC DNA]</scope>
</reference>
<dbReference type="GO" id="GO:0009432">
    <property type="term" value="P:SOS response"/>
    <property type="evidence" value="ECO:0007669"/>
    <property type="project" value="TreeGrafter"/>
</dbReference>
<evidence type="ECO:0000313" key="7">
    <source>
        <dbReference type="Proteomes" id="UP000229385"/>
    </source>
</evidence>
<dbReference type="SUPFAM" id="SSF56059">
    <property type="entry name" value="Glutathione synthetase ATP-binding domain-like"/>
    <property type="match status" value="1"/>
</dbReference>
<dbReference type="PROSITE" id="PS50975">
    <property type="entry name" value="ATP_GRASP"/>
    <property type="match status" value="1"/>
</dbReference>
<dbReference type="Gene3D" id="3.30.1490.20">
    <property type="entry name" value="ATP-grasp fold, A domain"/>
    <property type="match status" value="1"/>
</dbReference>
<evidence type="ECO:0000313" key="6">
    <source>
        <dbReference type="EMBL" id="PJA45225.1"/>
    </source>
</evidence>
<dbReference type="PANTHER" id="PTHR21621">
    <property type="entry name" value="RIBOSOMAL PROTEIN S6 MODIFICATION PROTEIN"/>
    <property type="match status" value="1"/>
</dbReference>
<dbReference type="NCBIfam" id="TIGR00768">
    <property type="entry name" value="rimK_fam"/>
    <property type="match status" value="1"/>
</dbReference>
<feature type="domain" description="ATP-grasp" evidence="5">
    <location>
        <begin position="127"/>
        <end position="310"/>
    </location>
</feature>
<evidence type="ECO:0000259" key="5">
    <source>
        <dbReference type="PROSITE" id="PS50975"/>
    </source>
</evidence>
<proteinExistence type="predicted"/>
<gene>
    <name evidence="6" type="ORF">CO174_04320</name>
</gene>
<keyword evidence="2 4" id="KW-0547">Nucleotide-binding</keyword>
<dbReference type="InterPro" id="IPR004666">
    <property type="entry name" value="Rp_bS6_RimK/Lys_biosynth_LsyX"/>
</dbReference>
<accession>A0A2M7XBG9</accession>
<evidence type="ECO:0000256" key="1">
    <source>
        <dbReference type="ARBA" id="ARBA00022723"/>
    </source>
</evidence>
<dbReference type="PANTHER" id="PTHR21621:SF0">
    <property type="entry name" value="BETA-CITRYLGLUTAMATE SYNTHASE B-RELATED"/>
    <property type="match status" value="1"/>
</dbReference>
<comment type="caution">
    <text evidence="6">The sequence shown here is derived from an EMBL/GenBank/DDBJ whole genome shotgun (WGS) entry which is preliminary data.</text>
</comment>
<dbReference type="GO" id="GO:0005737">
    <property type="term" value="C:cytoplasm"/>
    <property type="evidence" value="ECO:0007669"/>
    <property type="project" value="TreeGrafter"/>
</dbReference>
<dbReference type="InterPro" id="IPR013815">
    <property type="entry name" value="ATP_grasp_subdomain_1"/>
</dbReference>
<dbReference type="GO" id="GO:0018169">
    <property type="term" value="F:ribosomal S6-glutamic acid ligase activity"/>
    <property type="evidence" value="ECO:0007669"/>
    <property type="project" value="TreeGrafter"/>
</dbReference>
<organism evidence="6 7">
    <name type="scientific">Candidatus Uhrbacteria bacterium CG_4_9_14_3_um_filter_50_9</name>
    <dbReference type="NCBI Taxonomy" id="1975035"/>
    <lineage>
        <taxon>Bacteria</taxon>
        <taxon>Candidatus Uhriibacteriota</taxon>
    </lineage>
</organism>
<sequence>MRSHAAMHNTRLRPHASTWRNNMTIGILIFSESIESVPTGADRFEEAAALLGHTLVKLYEPYLSFIDGEIFHKGELLPPIDIIISRPNFVEEPSLRTYAVQLLEQAGYKILNGRNGFTWAKNKLTQHVLFQQHHLPCPRWAIARKPEDAIRAAQTIHYPVIVKVAFGTHGKGVFYAPDEQTLRPLVDYLAIRDRNPLIIEEFVEEAQNSDLRVYVVNGTIVAAMERKAIAGEVRANASLGGVGSMVELTQEEQDLALKATEVFELQIAGVDLIRSTRGPLILEINGNPGFKELERVTNIDLAKIILEYAISQATK</sequence>
<protein>
    <recommendedName>
        <fullName evidence="5">ATP-grasp domain-containing protein</fullName>
    </recommendedName>
</protein>
<evidence type="ECO:0000256" key="2">
    <source>
        <dbReference type="ARBA" id="ARBA00022741"/>
    </source>
</evidence>
<evidence type="ECO:0000256" key="3">
    <source>
        <dbReference type="ARBA" id="ARBA00022840"/>
    </source>
</evidence>
<dbReference type="Gene3D" id="3.40.50.20">
    <property type="match status" value="1"/>
</dbReference>
<dbReference type="InterPro" id="IPR013651">
    <property type="entry name" value="ATP-grasp_RimK-type"/>
</dbReference>
<evidence type="ECO:0000256" key="4">
    <source>
        <dbReference type="PROSITE-ProRule" id="PRU00409"/>
    </source>
</evidence>
<dbReference type="EMBL" id="PFWU01000046">
    <property type="protein sequence ID" value="PJA45225.1"/>
    <property type="molecule type" value="Genomic_DNA"/>
</dbReference>